<gene>
    <name evidence="1" type="ORF">BBI01_05745</name>
</gene>
<dbReference type="EMBL" id="MAYH01000012">
    <property type="protein sequence ID" value="OCA76195.1"/>
    <property type="molecule type" value="Genomic_DNA"/>
</dbReference>
<comment type="caution">
    <text evidence="1">The sequence shown here is derived from an EMBL/GenBank/DDBJ whole genome shotgun (WGS) entry which is preliminary data.</text>
</comment>
<evidence type="ECO:0000313" key="2">
    <source>
        <dbReference type="Proteomes" id="UP000092651"/>
    </source>
</evidence>
<protein>
    <recommendedName>
        <fullName evidence="3">RHS repeat-associated core domain-containing protein</fullName>
    </recommendedName>
</protein>
<reference evidence="1 2" key="1">
    <citation type="submission" date="2016-07" db="EMBL/GenBank/DDBJ databases">
        <authorList>
            <person name="Jeong J.-J."/>
            <person name="Kim D.W."/>
            <person name="Sang M.K."/>
            <person name="Choi I.-G."/>
            <person name="Kim K.D."/>
        </authorList>
    </citation>
    <scope>NUCLEOTIDE SEQUENCE [LARGE SCALE GENOMIC DNA]</scope>
    <source>
        <strain evidence="1 2">UTM-3</strain>
    </source>
</reference>
<dbReference type="PANTHER" id="PTHR32305:SF15">
    <property type="entry name" value="PROTEIN RHSA-RELATED"/>
    <property type="match status" value="1"/>
</dbReference>
<sequence length="114" mass="13189">MSYFHNGSGVEVLEENNYYPFGLKHEGYNNLAGNRAYNYKYNGKELQTETGIYDYGARFYMPDLGRWGVVDPLAEKYFNISPFNYTANNPILYIDPDGMQLDLSSIMKKGNEER</sequence>
<dbReference type="PANTHER" id="PTHR32305">
    <property type="match status" value="1"/>
</dbReference>
<name>A0A1B8ZX90_9FLAO</name>
<accession>A0A1B8ZX90</accession>
<evidence type="ECO:0008006" key="3">
    <source>
        <dbReference type="Google" id="ProtNLM"/>
    </source>
</evidence>
<dbReference type="Gene3D" id="2.180.10.10">
    <property type="entry name" value="RHS repeat-associated core"/>
    <property type="match status" value="1"/>
</dbReference>
<proteinExistence type="predicted"/>
<organism evidence="1 2">
    <name type="scientific">Chryseobacterium artocarpi</name>
    <dbReference type="NCBI Taxonomy" id="1414727"/>
    <lineage>
        <taxon>Bacteria</taxon>
        <taxon>Pseudomonadati</taxon>
        <taxon>Bacteroidota</taxon>
        <taxon>Flavobacteriia</taxon>
        <taxon>Flavobacteriales</taxon>
        <taxon>Weeksellaceae</taxon>
        <taxon>Chryseobacterium group</taxon>
        <taxon>Chryseobacterium</taxon>
    </lineage>
</organism>
<dbReference type="Proteomes" id="UP000092651">
    <property type="component" value="Unassembled WGS sequence"/>
</dbReference>
<evidence type="ECO:0000313" key="1">
    <source>
        <dbReference type="EMBL" id="OCA76195.1"/>
    </source>
</evidence>
<keyword evidence="2" id="KW-1185">Reference proteome</keyword>
<dbReference type="InterPro" id="IPR022385">
    <property type="entry name" value="Rhs_assc_core"/>
</dbReference>
<dbReference type="InterPro" id="IPR050708">
    <property type="entry name" value="T6SS_VgrG/RHS"/>
</dbReference>
<dbReference type="NCBIfam" id="TIGR03696">
    <property type="entry name" value="Rhs_assc_core"/>
    <property type="match status" value="1"/>
</dbReference>
<dbReference type="AlphaFoldDB" id="A0A1B8ZX90"/>